<dbReference type="Proteomes" id="UP000011668">
    <property type="component" value="Unassembled WGS sequence"/>
</dbReference>
<evidence type="ECO:0000313" key="2">
    <source>
        <dbReference type="Proteomes" id="UP000011668"/>
    </source>
</evidence>
<comment type="caution">
    <text evidence="1">The sequence shown here is derived from an EMBL/GenBank/DDBJ whole genome shotgun (WGS) entry which is preliminary data.</text>
</comment>
<dbReference type="AlphaFoldDB" id="L8WUB1"/>
<reference evidence="1 2" key="1">
    <citation type="journal article" date="2013" name="Nat. Commun.">
        <title>The evolution and pathogenic mechanisms of the rice sheath blight pathogen.</title>
        <authorList>
            <person name="Zheng A."/>
            <person name="Lin R."/>
            <person name="Xu L."/>
            <person name="Qin P."/>
            <person name="Tang C."/>
            <person name="Ai P."/>
            <person name="Zhang D."/>
            <person name="Liu Y."/>
            <person name="Sun Z."/>
            <person name="Feng H."/>
            <person name="Wang Y."/>
            <person name="Chen Y."/>
            <person name="Liang X."/>
            <person name="Fu R."/>
            <person name="Li Q."/>
            <person name="Zhang J."/>
            <person name="Yu X."/>
            <person name="Xie Z."/>
            <person name="Ding L."/>
            <person name="Guan P."/>
            <person name="Tang J."/>
            <person name="Liang Y."/>
            <person name="Wang S."/>
            <person name="Deng Q."/>
            <person name="Li S."/>
            <person name="Zhu J."/>
            <person name="Wang L."/>
            <person name="Liu H."/>
            <person name="Li P."/>
        </authorList>
    </citation>
    <scope>NUCLEOTIDE SEQUENCE [LARGE SCALE GENOMIC DNA]</scope>
    <source>
        <strain evidence="2">AG-1 IA</strain>
    </source>
</reference>
<accession>L8WUB1</accession>
<name>L8WUB1_THACA</name>
<sequence>MCGLGEIEIGVQWVDRNRGKWLIWTKRSLLSLRVSKGRECLELQEGIGIRTWREVVCQRRCTRSLWRWSMLCLAPSDPRGDCITPRRSHSNRQGGEVPVLVQSVRAHHTLLCTRPRHTRRADQVALAIQLVHPSAGRQQPSQLTQIERDAQQSGLCPSLNSSNAAGRFRRCGSFPPFGPVCPHQLFPLPA</sequence>
<dbReference type="EMBL" id="AFRT01001458">
    <property type="protein sequence ID" value="ELU40333.1"/>
    <property type="molecule type" value="Genomic_DNA"/>
</dbReference>
<dbReference type="HOGENOM" id="CLU_1428881_0_0_1"/>
<gene>
    <name evidence="1" type="ORF">AG1IA_05639</name>
</gene>
<organism evidence="1 2">
    <name type="scientific">Thanatephorus cucumeris (strain AG1-IA)</name>
    <name type="common">Rice sheath blight fungus</name>
    <name type="synonym">Rhizoctonia solani</name>
    <dbReference type="NCBI Taxonomy" id="983506"/>
    <lineage>
        <taxon>Eukaryota</taxon>
        <taxon>Fungi</taxon>
        <taxon>Dikarya</taxon>
        <taxon>Basidiomycota</taxon>
        <taxon>Agaricomycotina</taxon>
        <taxon>Agaricomycetes</taxon>
        <taxon>Cantharellales</taxon>
        <taxon>Ceratobasidiaceae</taxon>
        <taxon>Rhizoctonia</taxon>
        <taxon>Rhizoctonia solani AG-1</taxon>
    </lineage>
</organism>
<keyword evidence="2" id="KW-1185">Reference proteome</keyword>
<protein>
    <submittedName>
        <fullName evidence="1">Uncharacterized protein</fullName>
    </submittedName>
</protein>
<evidence type="ECO:0000313" key="1">
    <source>
        <dbReference type="EMBL" id="ELU40333.1"/>
    </source>
</evidence>
<proteinExistence type="predicted"/>